<dbReference type="Pfam" id="PF18352">
    <property type="entry name" value="Gp138_N"/>
    <property type="match status" value="1"/>
</dbReference>
<keyword evidence="3" id="KW-1185">Reference proteome</keyword>
<dbReference type="OrthoDB" id="8775at10239"/>
<evidence type="ECO:0000313" key="2">
    <source>
        <dbReference type="EMBL" id="AIT13861.1"/>
    </source>
</evidence>
<sequence>MSAIDYNTATLDEAIEAALFAAMIGKRHCLPGRIVSFNSNLQTVVVEPMVSAENEDGSMRPLPPAADVPLFQLGGGDFVITLEPKKGDPCLLLVADRCIDVWYELAENAIPGDFRQNDLSDCFCLVGFRPKPLKITNWMEGVTIRKVDGSHYININNAGKVSIKATAVDLLDTPTLNAPNTEAKFKEVDIGGVKMSKHRHQENGDGGGITNGPQN</sequence>
<accession>A0A140XG71</accession>
<reference evidence="3" key="1">
    <citation type="submission" date="2014-08" db="EMBL/GenBank/DDBJ databases">
        <authorList>
            <person name="Mandeville R."/>
        </authorList>
    </citation>
    <scope>NUCLEOTIDE SEQUENCE [LARGE SCALE GENOMIC DNA]</scope>
</reference>
<dbReference type="EMBL" id="KM366099">
    <property type="protein sequence ID" value="AIT13861.1"/>
    <property type="molecule type" value="Genomic_DNA"/>
</dbReference>
<dbReference type="InterPro" id="IPR037026">
    <property type="entry name" value="Vgr_OB-fold_dom_sf"/>
</dbReference>
<gene>
    <name evidence="2" type="ORF">BP63_40</name>
</gene>
<dbReference type="KEGG" id="vg:29124418"/>
<organism evidence="2 3">
    <name type="scientific">Salmonella phage BP63</name>
    <dbReference type="NCBI Taxonomy" id="1543205"/>
    <lineage>
        <taxon>Viruses</taxon>
        <taxon>Duplodnaviria</taxon>
        <taxon>Heunggongvirae</taxon>
        <taxon>Uroviricota</taxon>
        <taxon>Caudoviricetes</taxon>
        <taxon>Rosemountvirus</taxon>
        <taxon>Rosemountvirus BP63</taxon>
    </lineage>
</organism>
<proteinExistence type="predicted"/>
<dbReference type="GeneID" id="29124418"/>
<dbReference type="Gene3D" id="2.40.50.230">
    <property type="entry name" value="Gp5 N-terminal domain"/>
    <property type="match status" value="1"/>
</dbReference>
<name>A0A140XG71_9CAUD</name>
<feature type="domain" description="Phage protein Gp138 N-terminal" evidence="1">
    <location>
        <begin position="30"/>
        <end position="127"/>
    </location>
</feature>
<evidence type="ECO:0000259" key="1">
    <source>
        <dbReference type="Pfam" id="PF18352"/>
    </source>
</evidence>
<dbReference type="RefSeq" id="YP_009302959.1">
    <property type="nucleotide sequence ID" value="NC_031250.1"/>
</dbReference>
<dbReference type="Proteomes" id="UP000203504">
    <property type="component" value="Segment"/>
</dbReference>
<protein>
    <recommendedName>
        <fullName evidence="1">Phage protein Gp138 N-terminal domain-containing protein</fullName>
    </recommendedName>
</protein>
<evidence type="ECO:0000313" key="3">
    <source>
        <dbReference type="Proteomes" id="UP000203504"/>
    </source>
</evidence>
<dbReference type="InterPro" id="IPR041599">
    <property type="entry name" value="Gp138_N"/>
</dbReference>